<feature type="compositionally biased region" description="Low complexity" evidence="1">
    <location>
        <begin position="79"/>
        <end position="91"/>
    </location>
</feature>
<dbReference type="InterPro" id="IPR001251">
    <property type="entry name" value="CRAL-TRIO_dom"/>
</dbReference>
<gene>
    <name evidence="3" type="ORF">VOLCADRAFT_88246</name>
</gene>
<reference evidence="3 4" key="1">
    <citation type="journal article" date="2010" name="Science">
        <title>Genomic analysis of organismal complexity in the multicellular green alga Volvox carteri.</title>
        <authorList>
            <person name="Prochnik S.E."/>
            <person name="Umen J."/>
            <person name="Nedelcu A.M."/>
            <person name="Hallmann A."/>
            <person name="Miller S.M."/>
            <person name="Nishii I."/>
            <person name="Ferris P."/>
            <person name="Kuo A."/>
            <person name="Mitros T."/>
            <person name="Fritz-Laylin L.K."/>
            <person name="Hellsten U."/>
            <person name="Chapman J."/>
            <person name="Simakov O."/>
            <person name="Rensing S.A."/>
            <person name="Terry A."/>
            <person name="Pangilinan J."/>
            <person name="Kapitonov V."/>
            <person name="Jurka J."/>
            <person name="Salamov A."/>
            <person name="Shapiro H."/>
            <person name="Schmutz J."/>
            <person name="Grimwood J."/>
            <person name="Lindquist E."/>
            <person name="Lucas S."/>
            <person name="Grigoriev I.V."/>
            <person name="Schmitt R."/>
            <person name="Kirk D."/>
            <person name="Rokhsar D.S."/>
        </authorList>
    </citation>
    <scope>NUCLEOTIDE SEQUENCE [LARGE SCALE GENOMIC DNA]</scope>
    <source>
        <strain evidence="4">f. Nagariensis / Eve</strain>
    </source>
</reference>
<feature type="compositionally biased region" description="Pro residues" evidence="1">
    <location>
        <begin position="596"/>
        <end position="609"/>
    </location>
</feature>
<feature type="region of interest" description="Disordered" evidence="1">
    <location>
        <begin position="1049"/>
        <end position="1171"/>
    </location>
</feature>
<feature type="compositionally biased region" description="Pro residues" evidence="1">
    <location>
        <begin position="833"/>
        <end position="849"/>
    </location>
</feature>
<feature type="compositionally biased region" description="Pro residues" evidence="1">
    <location>
        <begin position="776"/>
        <end position="813"/>
    </location>
</feature>
<protein>
    <recommendedName>
        <fullName evidence="2">CRAL-TRIO domain-containing protein</fullName>
    </recommendedName>
</protein>
<dbReference type="Gene3D" id="3.40.525.10">
    <property type="entry name" value="CRAL-TRIO lipid binding domain"/>
    <property type="match status" value="1"/>
</dbReference>
<feature type="region of interest" description="Disordered" evidence="1">
    <location>
        <begin position="370"/>
        <end position="392"/>
    </location>
</feature>
<dbReference type="PROSITE" id="PS50191">
    <property type="entry name" value="CRAL_TRIO"/>
    <property type="match status" value="1"/>
</dbReference>
<dbReference type="Proteomes" id="UP000001058">
    <property type="component" value="Unassembled WGS sequence"/>
</dbReference>
<feature type="compositionally biased region" description="Low complexity" evidence="1">
    <location>
        <begin position="765"/>
        <end position="775"/>
    </location>
</feature>
<dbReference type="SUPFAM" id="SSF52087">
    <property type="entry name" value="CRAL/TRIO domain"/>
    <property type="match status" value="1"/>
</dbReference>
<dbReference type="InParanoid" id="D8TNN7"/>
<dbReference type="OrthoDB" id="6077599at2759"/>
<sequence>MESPTDSLHLPSRADDSELGYAPRYPHAVELNDADEPLAYKNRYNSVYKLDGPVADPSNGAQEYTMGDGVSTRVRDDSSSAPPASLSEPEAVLQSGRDDSEDEVPLDRVAAYTRSASHSARDAAAAAAAAAARTAALSQHLSSLNAESVGQTLQLLDGDTSGIATADPHAPSTEADFRTPDSAINTLGGTAPTAAADMSLDFPRVDNSNQEDTDVAAVLCAARSNSEAPSTSIVHKPDADLSLLQPAVVEASSSTTLNSYAAYHPPQSVEAPYEESSSDINAWAAVDVGPPASGTAPPPAPASWNNSDVRCCFEDVPLNLVPAASNGAPLAADSDLLLQSNIGVDDPPVEVVATVEHPVFDDPDLLASTEAYHLGPQPSPGDAEGSGPDASRAAAAAATTAVAVGPLDGGSSIAVNSQQLLDDYRIAAAAGLVSPELASLLGLAPQPGSEGFGAAGVGRQKQEEEEEEVEEREVQLGFPQVDGNGVGCLVPAVQQQQQQQPQDHAPMTHVLDSWQAVVDAGTEGGAPGMGSHHPLSVAATIGVPTAAAIELAVSGQLSGAARVQRAAARDPFDAADTDDDEPAGTSAVPAAFAAAPEPPPHAIPAPPQPGGSQSGGEASGGPAAAVAATVAGLAVAAGAAVGAVAVAGQRLGPQQQQAPQHLWQGPTPPWGGYLPPRQLGLGLCPLNRLDTPYPLPNSMRHGAMPGRTLGPQPVLSQQQHAGPPSPRVNPVPGVGPQGNIPADRGPTGVQPPSWGAPGPAPGPAVPAAAAAEVGVPPQPRGVGPWPPGHPVPGPYGPGPMPPPRPGLQPPLQPLPGAMPGGPRPPLLSGGPPGHNPVPGGPPGYPPGPPGTAIRPGVRPPPFGPGGPMLGNGRGGPMPGPGPAGPPEAFSPYPGLLYTDGRDTLGRPVVVLNTAMLPVKAKKNDVLQYVLQQLQPVVQQDYVIVVLSLGLGVKASSVSSSWALGAYRSLAKPYRKNVKHVVLVQPSAWARTLLALAQPFVSKKAAHKVKKVDNLVQISDATSGEVKLESLGARFIREIQYGLGAPPLAGLAPGPAPGPGRPVGPQRPPAHTAPPLRGPPIPGGQPVNPYPGPPPPYGPPPGPRMMPPGSNITTPVYGPGGPWPSAAGRIQGTPPPPRPQFPPVTPVPGAGGVGVGVGVGPQPAGEGFVAPR</sequence>
<feature type="domain" description="CRAL-TRIO" evidence="2">
    <location>
        <begin position="885"/>
        <end position="1042"/>
    </location>
</feature>
<dbReference type="eggNOG" id="KOG4406">
    <property type="taxonomic scope" value="Eukaryota"/>
</dbReference>
<evidence type="ECO:0000259" key="2">
    <source>
        <dbReference type="PROSITE" id="PS50191"/>
    </source>
</evidence>
<dbReference type="EMBL" id="GL378329">
    <property type="protein sequence ID" value="EFJ51024.1"/>
    <property type="molecule type" value="Genomic_DNA"/>
</dbReference>
<feature type="compositionally biased region" description="Pro residues" evidence="1">
    <location>
        <begin position="1053"/>
        <end position="1105"/>
    </location>
</feature>
<feature type="region of interest" description="Disordered" evidence="1">
    <location>
        <begin position="50"/>
        <end position="106"/>
    </location>
</feature>
<keyword evidence="4" id="KW-1185">Reference proteome</keyword>
<evidence type="ECO:0000313" key="4">
    <source>
        <dbReference type="Proteomes" id="UP000001058"/>
    </source>
</evidence>
<feature type="compositionally biased region" description="Gly residues" evidence="1">
    <location>
        <begin position="1148"/>
        <end position="1158"/>
    </location>
</feature>
<dbReference type="STRING" id="3068.D8TNN7"/>
<feature type="compositionally biased region" description="Gly residues" evidence="1">
    <location>
        <begin position="865"/>
        <end position="876"/>
    </location>
</feature>
<dbReference type="GeneID" id="9620998"/>
<dbReference type="InterPro" id="IPR036865">
    <property type="entry name" value="CRAL-TRIO_dom_sf"/>
</dbReference>
<name>D8TNN7_VOLCA</name>
<evidence type="ECO:0000313" key="3">
    <source>
        <dbReference type="EMBL" id="EFJ51024.1"/>
    </source>
</evidence>
<dbReference type="Pfam" id="PF13716">
    <property type="entry name" value="CRAL_TRIO_2"/>
    <property type="match status" value="1"/>
</dbReference>
<feature type="compositionally biased region" description="Low complexity" evidence="1">
    <location>
        <begin position="1159"/>
        <end position="1171"/>
    </location>
</feature>
<feature type="region of interest" description="Disordered" evidence="1">
    <location>
        <begin position="697"/>
        <end position="888"/>
    </location>
</feature>
<feature type="region of interest" description="Disordered" evidence="1">
    <location>
        <begin position="1"/>
        <end position="21"/>
    </location>
</feature>
<dbReference type="RefSeq" id="XP_002948036.1">
    <property type="nucleotide sequence ID" value="XM_002947990.1"/>
</dbReference>
<dbReference type="AlphaFoldDB" id="D8TNN7"/>
<feature type="region of interest" description="Disordered" evidence="1">
    <location>
        <begin position="593"/>
        <end position="621"/>
    </location>
</feature>
<accession>D8TNN7</accession>
<evidence type="ECO:0000256" key="1">
    <source>
        <dbReference type="SAM" id="MobiDB-lite"/>
    </source>
</evidence>
<feature type="compositionally biased region" description="Pro residues" evidence="1">
    <location>
        <begin position="1132"/>
        <end position="1145"/>
    </location>
</feature>
<organism evidence="4">
    <name type="scientific">Volvox carteri f. nagariensis</name>
    <dbReference type="NCBI Taxonomy" id="3068"/>
    <lineage>
        <taxon>Eukaryota</taxon>
        <taxon>Viridiplantae</taxon>
        <taxon>Chlorophyta</taxon>
        <taxon>core chlorophytes</taxon>
        <taxon>Chlorophyceae</taxon>
        <taxon>CS clade</taxon>
        <taxon>Chlamydomonadales</taxon>
        <taxon>Volvocaceae</taxon>
        <taxon>Volvox</taxon>
    </lineage>
</organism>
<dbReference type="KEGG" id="vcn:VOLCADRAFT_88246"/>
<dbReference type="CDD" id="cd00170">
    <property type="entry name" value="SEC14"/>
    <property type="match status" value="1"/>
</dbReference>
<proteinExistence type="predicted"/>